<dbReference type="InterPro" id="IPR042204">
    <property type="entry name" value="2Fe-2S-bd_N"/>
</dbReference>
<dbReference type="InterPro" id="IPR023753">
    <property type="entry name" value="FAD/NAD-binding_dom"/>
</dbReference>
<dbReference type="Pfam" id="PF07992">
    <property type="entry name" value="Pyr_redox_2"/>
    <property type="match status" value="1"/>
</dbReference>
<protein>
    <recommendedName>
        <fullName evidence="2">FAD/NAD(P)-binding domain-containing protein</fullName>
    </recommendedName>
</protein>
<evidence type="ECO:0000256" key="1">
    <source>
        <dbReference type="ARBA" id="ARBA00023002"/>
    </source>
</evidence>
<dbReference type="Proteomes" id="UP000033649">
    <property type="component" value="Unassembled WGS sequence"/>
</dbReference>
<dbReference type="InterPro" id="IPR036188">
    <property type="entry name" value="FAD/NAD-bd_sf"/>
</dbReference>
<dbReference type="OrthoDB" id="5287468at2"/>
<reference evidence="3 4" key="1">
    <citation type="submission" date="2015-03" db="EMBL/GenBank/DDBJ databases">
        <authorList>
            <person name="Hassan Y."/>
            <person name="Lepp D."/>
            <person name="Li X.-Z."/>
            <person name="Zhou T."/>
        </authorList>
    </citation>
    <scope>NUCLEOTIDE SEQUENCE [LARGE SCALE GENOMIC DNA]</scope>
    <source>
        <strain evidence="3 4">IPL18</strain>
    </source>
</reference>
<evidence type="ECO:0000313" key="3">
    <source>
        <dbReference type="EMBL" id="KKB09050.1"/>
    </source>
</evidence>
<dbReference type="SUPFAM" id="SSF51905">
    <property type="entry name" value="FAD/NAD(P)-binding domain"/>
    <property type="match status" value="1"/>
</dbReference>
<sequence length="654" mass="68540">MKDRVNRLPAEQAGAFAGAAIDRSQPIAFRLDGRRISGFVGDTVLSAVLASGVDTLGEGDWPVGLTTRTAPAIQPAGAASQPLDYLPMDRTPAVDGADFVTLGAARRYPFSRFLPAGRSLGVDVTLSRDANRPWLGAEAVAAEPVDLIVVGGGVSGMEAALVAAKSGLSVLLVERSRQLGGHSGLFGRQDDEHSPQADIDRLRTAISASDGIAVMVGSEAFAVHSGLVRVHRAELPRGSVIDVRARHIVLATGSRELLPVFDGNRLPGVMGTLDAHGLASHYGIWCGRSALFATTSSAAYRLAMQASDAGIAIPRILEARATASSRFIAFSRAYGMIQMPATSVEMVSPSRRGRNLVVTPTGPNTDPLSADALIVCGGWQPDLSLWHMAGGSSLWQSLRHRLEPVGNIDGIALAGSAAGYFTRRGCIESGRDAVDHLLGRTRKPVTDPVIDVLHESADGPLPVSPHHDGAPAYLDAERLMARPRPARRHLANLFGHKRRSGTPSLADAAQALDITDVVAGIALGLVPEDAAGIVAQERVALVSLGGGTAERKSTNGDVPPADEVPTYLSGRYGGDATLMRIIPSETRRLSTGALIYRNSDMVGPTHSVGVVLRALGDHAIALVQSDLALPELAVTVRDQGRAISAKTADLGDSR</sequence>
<dbReference type="PATRIC" id="fig|429727.3.peg.668"/>
<dbReference type="GO" id="GO:0016491">
    <property type="term" value="F:oxidoreductase activity"/>
    <property type="evidence" value="ECO:0007669"/>
    <property type="project" value="UniProtKB-KW"/>
</dbReference>
<gene>
    <name evidence="3" type="ORF">VE26_03205</name>
</gene>
<keyword evidence="1" id="KW-0560">Oxidoreductase</keyword>
<dbReference type="STRING" id="429727.VE26_03205"/>
<feature type="domain" description="FAD/NAD(P)-binding" evidence="2">
    <location>
        <begin position="146"/>
        <end position="264"/>
    </location>
</feature>
<dbReference type="PANTHER" id="PTHR42949">
    <property type="entry name" value="ANAEROBIC GLYCEROL-3-PHOSPHATE DEHYDROGENASE SUBUNIT B"/>
    <property type="match status" value="1"/>
</dbReference>
<evidence type="ECO:0000259" key="2">
    <source>
        <dbReference type="Pfam" id="PF07992"/>
    </source>
</evidence>
<keyword evidence="4" id="KW-1185">Reference proteome</keyword>
<organism evidence="3 4">
    <name type="scientific">Devosia chinhatensis</name>
    <dbReference type="NCBI Taxonomy" id="429727"/>
    <lineage>
        <taxon>Bacteria</taxon>
        <taxon>Pseudomonadati</taxon>
        <taxon>Pseudomonadota</taxon>
        <taxon>Alphaproteobacteria</taxon>
        <taxon>Hyphomicrobiales</taxon>
        <taxon>Devosiaceae</taxon>
        <taxon>Devosia</taxon>
    </lineage>
</organism>
<comment type="caution">
    <text evidence="3">The sequence shown here is derived from an EMBL/GenBank/DDBJ whole genome shotgun (WGS) entry which is preliminary data.</text>
</comment>
<dbReference type="EMBL" id="JZEY01000054">
    <property type="protein sequence ID" value="KKB09050.1"/>
    <property type="molecule type" value="Genomic_DNA"/>
</dbReference>
<dbReference type="AlphaFoldDB" id="A0A0F5FKI0"/>
<name>A0A0F5FKI0_9HYPH</name>
<dbReference type="PRINTS" id="PR00368">
    <property type="entry name" value="FADPNR"/>
</dbReference>
<dbReference type="PRINTS" id="PR00469">
    <property type="entry name" value="PNDRDTASEII"/>
</dbReference>
<dbReference type="Gene3D" id="3.50.50.60">
    <property type="entry name" value="FAD/NAD(P)-binding domain"/>
    <property type="match status" value="1"/>
</dbReference>
<accession>A0A0F5FKI0</accession>
<dbReference type="InterPro" id="IPR051691">
    <property type="entry name" value="Metab_Enz_Cyan_OpOx_G3PDH"/>
</dbReference>
<proteinExistence type="predicted"/>
<dbReference type="PANTHER" id="PTHR42949:SF3">
    <property type="entry name" value="ANAEROBIC GLYCEROL-3-PHOSPHATE DEHYDROGENASE SUBUNIT B"/>
    <property type="match status" value="1"/>
</dbReference>
<evidence type="ECO:0000313" key="4">
    <source>
        <dbReference type="Proteomes" id="UP000033649"/>
    </source>
</evidence>
<dbReference type="Gene3D" id="3.10.20.440">
    <property type="entry name" value="2Fe-2S iron-sulphur cluster binding domain, sarcosine oxidase, alpha subunit, N-terminal domain"/>
    <property type="match status" value="1"/>
</dbReference>
<dbReference type="RefSeq" id="WP_046103740.1">
    <property type="nucleotide sequence ID" value="NZ_JZEY01000054.1"/>
</dbReference>